<evidence type="ECO:0000313" key="3">
    <source>
        <dbReference type="Proteomes" id="UP000036873"/>
    </source>
</evidence>
<dbReference type="InterPro" id="IPR008910">
    <property type="entry name" value="MSC_TM_helix"/>
</dbReference>
<name>A0A0L6U060_9FIRM</name>
<dbReference type="RefSeq" id="WP_050740177.1">
    <property type="nucleotide sequence ID" value="NZ_LGYO01000022.1"/>
</dbReference>
<dbReference type="PANTHER" id="PTHR30221:SF1">
    <property type="entry name" value="SMALL-CONDUCTANCE MECHANOSENSITIVE CHANNEL"/>
    <property type="match status" value="1"/>
</dbReference>
<dbReference type="EMBL" id="LGYO01000022">
    <property type="protein sequence ID" value="KNZ41868.1"/>
    <property type="molecule type" value="Genomic_DNA"/>
</dbReference>
<feature type="transmembrane region" description="Helical" evidence="1">
    <location>
        <begin position="343"/>
        <end position="360"/>
    </location>
</feature>
<comment type="caution">
    <text evidence="2">The sequence shown here is derived from an EMBL/GenBank/DDBJ whole genome shotgun (WGS) entry which is preliminary data.</text>
</comment>
<dbReference type="InterPro" id="IPR045275">
    <property type="entry name" value="MscS_archaea/bacteria_type"/>
</dbReference>
<dbReference type="STRING" id="52689.AKG39_09635"/>
<keyword evidence="3" id="KW-1185">Reference proteome</keyword>
<organism evidence="2 3">
    <name type="scientific">Acetobacterium bakii</name>
    <dbReference type="NCBI Taxonomy" id="52689"/>
    <lineage>
        <taxon>Bacteria</taxon>
        <taxon>Bacillati</taxon>
        <taxon>Bacillota</taxon>
        <taxon>Clostridia</taxon>
        <taxon>Eubacteriales</taxon>
        <taxon>Eubacteriaceae</taxon>
        <taxon>Acetobacterium</taxon>
    </lineage>
</organism>
<feature type="transmembrane region" description="Helical" evidence="1">
    <location>
        <begin position="214"/>
        <end position="235"/>
    </location>
</feature>
<proteinExistence type="predicted"/>
<protein>
    <submittedName>
        <fullName evidence="2">Membrane protein</fullName>
    </submittedName>
</protein>
<dbReference type="OrthoDB" id="1411407at2"/>
<dbReference type="AlphaFoldDB" id="A0A0L6U060"/>
<dbReference type="NCBIfam" id="NF033912">
    <property type="entry name" value="msc"/>
    <property type="match status" value="1"/>
</dbReference>
<sequence>MDQIQNTTNSLWNSFNAALPGVIGAIVLLIIAILVALLVKFLVNKGLHAIKFNVTLVKWKVAATAEDGTRLINSIAKILFYLVLLSFVPAILVRLGLGQIADPIINMYNSFLAFLPNLFAAIVILVIGYFVAKFVRELVQAVLEAINIDRFVNKYTVDADTTPQELRKQKNTLAKVLANTVFVIILIPIVTIALETLRISTLSTPIVNVLNQILAALPFIIVAVIILVVGGYIAKIVGNLVEGLLENSGVNKYSKYLNMSGTASITISEIVGTIVKVVLMTFFIVEAINTLQLQVLNTIGIAIIAYLPSVLIAIIILGFGVFGGNALSTFIKKTTGSALTGELVKYIIYILAIFMTLDQLKFASTIVTTTFLFIIGGLSIAFALAFGLGGREFAKYHLGKFSKKIDKETAKTGTENPPDDTTKFKIP</sequence>
<keyword evidence="1" id="KW-1133">Transmembrane helix</keyword>
<reference evidence="3" key="1">
    <citation type="submission" date="2015-07" db="EMBL/GenBank/DDBJ databases">
        <title>Draft genome sequence of Acetobacterium bakii DSM 8293, a potential psychrophilic chemical producer through syngas fermentation.</title>
        <authorList>
            <person name="Song Y."/>
            <person name="Hwang S."/>
            <person name="Cho B.-K."/>
        </authorList>
    </citation>
    <scope>NUCLEOTIDE SEQUENCE [LARGE SCALE GENOMIC DNA]</scope>
    <source>
        <strain evidence="3">DSM 8239</strain>
    </source>
</reference>
<feature type="transmembrane region" description="Helical" evidence="1">
    <location>
        <begin position="256"/>
        <end position="279"/>
    </location>
</feature>
<keyword evidence="1" id="KW-0472">Membrane</keyword>
<feature type="transmembrane region" description="Helical" evidence="1">
    <location>
        <begin position="176"/>
        <end position="194"/>
    </location>
</feature>
<feature type="transmembrane region" description="Helical" evidence="1">
    <location>
        <begin position="299"/>
        <end position="322"/>
    </location>
</feature>
<dbReference type="Pfam" id="PF05552">
    <property type="entry name" value="MS_channel_1st_1"/>
    <property type="match status" value="3"/>
</dbReference>
<evidence type="ECO:0000313" key="2">
    <source>
        <dbReference type="EMBL" id="KNZ41868.1"/>
    </source>
</evidence>
<feature type="transmembrane region" description="Helical" evidence="1">
    <location>
        <begin position="78"/>
        <end position="97"/>
    </location>
</feature>
<feature type="transmembrane region" description="Helical" evidence="1">
    <location>
        <begin position="366"/>
        <end position="388"/>
    </location>
</feature>
<feature type="transmembrane region" description="Helical" evidence="1">
    <location>
        <begin position="17"/>
        <end position="43"/>
    </location>
</feature>
<dbReference type="Proteomes" id="UP000036873">
    <property type="component" value="Unassembled WGS sequence"/>
</dbReference>
<dbReference type="PANTHER" id="PTHR30221">
    <property type="entry name" value="SMALL-CONDUCTANCE MECHANOSENSITIVE CHANNEL"/>
    <property type="match status" value="1"/>
</dbReference>
<keyword evidence="1" id="KW-0812">Transmembrane</keyword>
<evidence type="ECO:0000256" key="1">
    <source>
        <dbReference type="SAM" id="Phobius"/>
    </source>
</evidence>
<feature type="transmembrane region" description="Helical" evidence="1">
    <location>
        <begin position="109"/>
        <end position="132"/>
    </location>
</feature>
<dbReference type="GO" id="GO:0008381">
    <property type="term" value="F:mechanosensitive monoatomic ion channel activity"/>
    <property type="evidence" value="ECO:0007669"/>
    <property type="project" value="InterPro"/>
</dbReference>
<accession>A0A0L6U060</accession>
<dbReference type="Gene3D" id="1.10.287.1260">
    <property type="match status" value="1"/>
</dbReference>
<gene>
    <name evidence="2" type="ORF">AKG39_09635</name>
</gene>